<evidence type="ECO:0000256" key="2">
    <source>
        <dbReference type="ARBA" id="ARBA00023125"/>
    </source>
</evidence>
<keyword evidence="4" id="KW-0597">Phosphoprotein</keyword>
<dbReference type="InterPro" id="IPR011006">
    <property type="entry name" value="CheY-like_superfamily"/>
</dbReference>
<keyword evidence="8" id="KW-1185">Reference proteome</keyword>
<dbReference type="SUPFAM" id="SSF52172">
    <property type="entry name" value="CheY-like"/>
    <property type="match status" value="1"/>
</dbReference>
<dbReference type="CDD" id="cd06170">
    <property type="entry name" value="LuxR_C_like"/>
    <property type="match status" value="1"/>
</dbReference>
<dbReference type="PROSITE" id="PS50110">
    <property type="entry name" value="RESPONSE_REGULATORY"/>
    <property type="match status" value="1"/>
</dbReference>
<keyword evidence="1" id="KW-0805">Transcription regulation</keyword>
<dbReference type="PANTHER" id="PTHR44688:SF16">
    <property type="entry name" value="DNA-BINDING TRANSCRIPTIONAL ACTIVATOR DEVR_DOSR"/>
    <property type="match status" value="1"/>
</dbReference>
<dbReference type="InterPro" id="IPR036388">
    <property type="entry name" value="WH-like_DNA-bd_sf"/>
</dbReference>
<evidence type="ECO:0000256" key="1">
    <source>
        <dbReference type="ARBA" id="ARBA00023015"/>
    </source>
</evidence>
<name>A0A7V8V655_9BACT</name>
<comment type="caution">
    <text evidence="7">The sequence shown here is derived from an EMBL/GenBank/DDBJ whole genome shotgun (WGS) entry which is preliminary data.</text>
</comment>
<dbReference type="SMART" id="SM00421">
    <property type="entry name" value="HTH_LUXR"/>
    <property type="match status" value="1"/>
</dbReference>
<dbReference type="EMBL" id="JABRWO010000006">
    <property type="protein sequence ID" value="MBA2115419.1"/>
    <property type="molecule type" value="Genomic_DNA"/>
</dbReference>
<dbReference type="SUPFAM" id="SSF46894">
    <property type="entry name" value="C-terminal effector domain of the bipartite response regulators"/>
    <property type="match status" value="1"/>
</dbReference>
<dbReference type="Proteomes" id="UP000551616">
    <property type="component" value="Unassembled WGS sequence"/>
</dbReference>
<protein>
    <recommendedName>
        <fullName evidence="9">Response regulator transcription factor</fullName>
    </recommendedName>
</protein>
<evidence type="ECO:0000313" key="8">
    <source>
        <dbReference type="Proteomes" id="UP000551616"/>
    </source>
</evidence>
<dbReference type="GO" id="GO:0000160">
    <property type="term" value="P:phosphorelay signal transduction system"/>
    <property type="evidence" value="ECO:0007669"/>
    <property type="project" value="InterPro"/>
</dbReference>
<dbReference type="InterPro" id="IPR016032">
    <property type="entry name" value="Sig_transdc_resp-reg_C-effctor"/>
</dbReference>
<dbReference type="Gene3D" id="3.40.50.2300">
    <property type="match status" value="1"/>
</dbReference>
<evidence type="ECO:0000256" key="4">
    <source>
        <dbReference type="PROSITE-ProRule" id="PRU00169"/>
    </source>
</evidence>
<dbReference type="InterPro" id="IPR000792">
    <property type="entry name" value="Tscrpt_reg_LuxR_C"/>
</dbReference>
<dbReference type="InterPro" id="IPR001789">
    <property type="entry name" value="Sig_transdc_resp-reg_receiver"/>
</dbReference>
<reference evidence="7 8" key="1">
    <citation type="submission" date="2020-05" db="EMBL/GenBank/DDBJ databases">
        <title>Bremerella alba sp. nov., a novel planctomycete isolated from the surface of the macroalga Fucus spiralis.</title>
        <authorList>
            <person name="Godinho O."/>
            <person name="Botelho R."/>
            <person name="Albuquerque L."/>
            <person name="Wiegand S."/>
            <person name="Da Costa M.S."/>
            <person name="Lobo-Da-Cunha A."/>
            <person name="Jogler C."/>
            <person name="Lage O.M."/>
        </authorList>
    </citation>
    <scope>NUCLEOTIDE SEQUENCE [LARGE SCALE GENOMIC DNA]</scope>
    <source>
        <strain evidence="7 8">FF15</strain>
    </source>
</reference>
<dbReference type="GO" id="GO:0003677">
    <property type="term" value="F:DNA binding"/>
    <property type="evidence" value="ECO:0007669"/>
    <property type="project" value="UniProtKB-KW"/>
</dbReference>
<sequence length="270" mass="30614">MTASWVSAVAYQIECRLLKNWCLRFLCLDHILRSRTLLTPSSNIALLESCTDQRRILHDGLQDTSRYVHCLMSVEELAETKTVFDAMVIDVDFENGRGETLIAELCQSNGLTSVLISATCTQLHRALICLEAGAMSVLEKPFELNRAKIIVDQAILGTRLRRKTRQERQLLGRRISTLTERQREVFRHMVAGKHVKEIALEMGIGIKTVHTFRTQLFDKLDIDSPLQLIRDIAMVFGRRGLEKLSTSVDDQTIAKLVHDISQPRYVGHSG</sequence>
<feature type="domain" description="HTH luxR-type" evidence="5">
    <location>
        <begin position="171"/>
        <end position="236"/>
    </location>
</feature>
<evidence type="ECO:0000259" key="6">
    <source>
        <dbReference type="PROSITE" id="PS50110"/>
    </source>
</evidence>
<dbReference type="Pfam" id="PF00196">
    <property type="entry name" value="GerE"/>
    <property type="match status" value="1"/>
</dbReference>
<feature type="modified residue" description="4-aspartylphosphate" evidence="4">
    <location>
        <position position="90"/>
    </location>
</feature>
<feature type="domain" description="Response regulatory" evidence="6">
    <location>
        <begin position="43"/>
        <end position="155"/>
    </location>
</feature>
<dbReference type="GO" id="GO:0006355">
    <property type="term" value="P:regulation of DNA-templated transcription"/>
    <property type="evidence" value="ECO:0007669"/>
    <property type="project" value="InterPro"/>
</dbReference>
<keyword evidence="2" id="KW-0238">DNA-binding</keyword>
<dbReference type="PRINTS" id="PR00038">
    <property type="entry name" value="HTHLUXR"/>
</dbReference>
<keyword evidence="3" id="KW-0804">Transcription</keyword>
<organism evidence="7 8">
    <name type="scientific">Bremerella alba</name>
    <dbReference type="NCBI Taxonomy" id="980252"/>
    <lineage>
        <taxon>Bacteria</taxon>
        <taxon>Pseudomonadati</taxon>
        <taxon>Planctomycetota</taxon>
        <taxon>Planctomycetia</taxon>
        <taxon>Pirellulales</taxon>
        <taxon>Pirellulaceae</taxon>
        <taxon>Bremerella</taxon>
    </lineage>
</organism>
<dbReference type="Gene3D" id="1.10.10.10">
    <property type="entry name" value="Winged helix-like DNA-binding domain superfamily/Winged helix DNA-binding domain"/>
    <property type="match status" value="1"/>
</dbReference>
<dbReference type="AlphaFoldDB" id="A0A7V8V655"/>
<evidence type="ECO:0000256" key="3">
    <source>
        <dbReference type="ARBA" id="ARBA00023163"/>
    </source>
</evidence>
<accession>A0A7V8V655</accession>
<proteinExistence type="predicted"/>
<evidence type="ECO:0008006" key="9">
    <source>
        <dbReference type="Google" id="ProtNLM"/>
    </source>
</evidence>
<evidence type="ECO:0000259" key="5">
    <source>
        <dbReference type="PROSITE" id="PS50043"/>
    </source>
</evidence>
<evidence type="ECO:0000313" key="7">
    <source>
        <dbReference type="EMBL" id="MBA2115419.1"/>
    </source>
</evidence>
<dbReference type="PROSITE" id="PS50043">
    <property type="entry name" value="HTH_LUXR_2"/>
    <property type="match status" value="1"/>
</dbReference>
<dbReference type="PANTHER" id="PTHR44688">
    <property type="entry name" value="DNA-BINDING TRANSCRIPTIONAL ACTIVATOR DEVR_DOSR"/>
    <property type="match status" value="1"/>
</dbReference>
<gene>
    <name evidence="7" type="ORF">HOV93_26000</name>
</gene>